<keyword evidence="2" id="KW-1185">Reference proteome</keyword>
<proteinExistence type="predicted"/>
<sequence>MNFIMNNAPLHRIVILGLVPICCPNKRRQMLGTSPSMTKEALAALVSSL</sequence>
<dbReference type="Proteomes" id="UP000528824">
    <property type="component" value="Unassembled WGS sequence"/>
</dbReference>
<evidence type="ECO:0000313" key="1">
    <source>
        <dbReference type="EMBL" id="MBB5558626.1"/>
    </source>
</evidence>
<organism evidence="1 2">
    <name type="scientific">Rhizobium lentis</name>
    <dbReference type="NCBI Taxonomy" id="1138194"/>
    <lineage>
        <taxon>Bacteria</taxon>
        <taxon>Pseudomonadati</taxon>
        <taxon>Pseudomonadota</taxon>
        <taxon>Alphaproteobacteria</taxon>
        <taxon>Hyphomicrobiales</taxon>
        <taxon>Rhizobiaceae</taxon>
        <taxon>Rhizobium/Agrobacterium group</taxon>
        <taxon>Rhizobium</taxon>
    </lineage>
</organism>
<protein>
    <submittedName>
        <fullName evidence="1">Uncharacterized protein</fullName>
    </submittedName>
</protein>
<name>A0A7W8UIG5_9HYPH</name>
<evidence type="ECO:0000313" key="2">
    <source>
        <dbReference type="Proteomes" id="UP000528824"/>
    </source>
</evidence>
<dbReference type="AlphaFoldDB" id="A0A7W8UIG5"/>
<gene>
    <name evidence="1" type="ORF">GGI59_000253</name>
</gene>
<accession>A0A7W8UIG5</accession>
<dbReference type="EMBL" id="JACHBC010000001">
    <property type="protein sequence ID" value="MBB5558626.1"/>
    <property type="molecule type" value="Genomic_DNA"/>
</dbReference>
<comment type="caution">
    <text evidence="1">The sequence shown here is derived from an EMBL/GenBank/DDBJ whole genome shotgun (WGS) entry which is preliminary data.</text>
</comment>
<reference evidence="1 2" key="1">
    <citation type="submission" date="2020-08" db="EMBL/GenBank/DDBJ databases">
        <title>Genomic Encyclopedia of Type Strains, Phase IV (KMG-V): Genome sequencing to study the core and pangenomes of soil and plant-associated prokaryotes.</title>
        <authorList>
            <person name="Whitman W."/>
        </authorList>
    </citation>
    <scope>NUCLEOTIDE SEQUENCE [LARGE SCALE GENOMIC DNA]</scope>
    <source>
        <strain evidence="1 2">SEMIA 4034</strain>
    </source>
</reference>